<gene>
    <name evidence="1" type="ORF">Cspa_c21780</name>
</gene>
<evidence type="ECO:0000313" key="1">
    <source>
        <dbReference type="EMBL" id="AGF55943.1"/>
    </source>
</evidence>
<dbReference type="HOGENOM" id="CLU_1265134_0_0_9"/>
<accession>M1MHZ5</accession>
<organism evidence="1 2">
    <name type="scientific">Clostridium saccharoperbutylacetonicum N1-4(HMT)</name>
    <dbReference type="NCBI Taxonomy" id="931276"/>
    <lineage>
        <taxon>Bacteria</taxon>
        <taxon>Bacillati</taxon>
        <taxon>Bacillota</taxon>
        <taxon>Clostridia</taxon>
        <taxon>Eubacteriales</taxon>
        <taxon>Clostridiaceae</taxon>
        <taxon>Clostridium</taxon>
    </lineage>
</organism>
<name>M1MHZ5_9CLOT</name>
<proteinExistence type="predicted"/>
<protein>
    <submittedName>
        <fullName evidence="1">Uncharacterized protein</fullName>
    </submittedName>
</protein>
<reference evidence="1 2" key="1">
    <citation type="submission" date="2013-02" db="EMBL/GenBank/DDBJ databases">
        <title>Genome sequence of Clostridium saccharoperbutylacetonicum N1-4(HMT).</title>
        <authorList>
            <person name="Poehlein A."/>
            <person name="Daniel R."/>
        </authorList>
    </citation>
    <scope>NUCLEOTIDE SEQUENCE [LARGE SCALE GENOMIC DNA]</scope>
    <source>
        <strain evidence="2">N1-4(HMT)</strain>
    </source>
</reference>
<dbReference type="KEGG" id="csr:Cspa_c21780"/>
<dbReference type="Proteomes" id="UP000011728">
    <property type="component" value="Chromosome"/>
</dbReference>
<dbReference type="RefSeq" id="WP_015392262.1">
    <property type="nucleotide sequence ID" value="NZ_AOIF01000115.1"/>
</dbReference>
<dbReference type="EMBL" id="CP004121">
    <property type="protein sequence ID" value="AGF55943.1"/>
    <property type="molecule type" value="Genomic_DNA"/>
</dbReference>
<dbReference type="AlphaFoldDB" id="M1MHZ5"/>
<evidence type="ECO:0000313" key="2">
    <source>
        <dbReference type="Proteomes" id="UP000011728"/>
    </source>
</evidence>
<sequence length="218" mass="25631">MTSIDKNMTYNKLDTEVDNFLKTIDSVLNSNTFLLVISLIEQPKDLKEFLNEFIRSKQFKKLMLEQDKIRCLGCYSYYDFIEGEVVELINYTGEFYKPNFELSIEKISYDGLEKILLNMITTNKSVYKKQLSSDNASPIVNMFLDKIFKGNNIKNLTDEWNIYSVKPNFLNTTYMIDKNSGKEEQNKRLCYFDNCGFDSCTVFYNKERLYMLLTNGMP</sequence>
<keyword evidence="2" id="KW-1185">Reference proteome</keyword>
<dbReference type="PATRIC" id="fig|931276.5.peg.2176"/>